<reference evidence="4 5" key="1">
    <citation type="journal article" date="2015" name="Nature">
        <title>rRNA introns, odd ribosomes, and small enigmatic genomes across a large radiation of phyla.</title>
        <authorList>
            <person name="Brown C.T."/>
            <person name="Hug L.A."/>
            <person name="Thomas B.C."/>
            <person name="Sharon I."/>
            <person name="Castelle C.J."/>
            <person name="Singh A."/>
            <person name="Wilkins M.J."/>
            <person name="Williams K.H."/>
            <person name="Banfield J.F."/>
        </authorList>
    </citation>
    <scope>NUCLEOTIDE SEQUENCE [LARGE SCALE GENOMIC DNA]</scope>
</reference>
<evidence type="ECO:0000313" key="4">
    <source>
        <dbReference type="EMBL" id="KKS17313.1"/>
    </source>
</evidence>
<evidence type="ECO:0000259" key="3">
    <source>
        <dbReference type="Pfam" id="PF13439"/>
    </source>
</evidence>
<dbReference type="AlphaFoldDB" id="A0A0G0ZW61"/>
<proteinExistence type="predicted"/>
<accession>A0A0G0ZW61</accession>
<keyword evidence="1 4" id="KW-0808">Transferase</keyword>
<dbReference type="Pfam" id="PF00534">
    <property type="entry name" value="Glycos_transf_1"/>
    <property type="match status" value="1"/>
</dbReference>
<dbReference type="Pfam" id="PF13439">
    <property type="entry name" value="Glyco_transf_4"/>
    <property type="match status" value="1"/>
</dbReference>
<dbReference type="PANTHER" id="PTHR46401:SF2">
    <property type="entry name" value="GLYCOSYLTRANSFERASE WBBK-RELATED"/>
    <property type="match status" value="1"/>
</dbReference>
<feature type="domain" description="Glycosyltransferase subfamily 4-like N-terminal" evidence="3">
    <location>
        <begin position="15"/>
        <end position="165"/>
    </location>
</feature>
<dbReference type="PANTHER" id="PTHR46401">
    <property type="entry name" value="GLYCOSYLTRANSFERASE WBBK-RELATED"/>
    <property type="match status" value="1"/>
</dbReference>
<dbReference type="InterPro" id="IPR001296">
    <property type="entry name" value="Glyco_trans_1"/>
</dbReference>
<dbReference type="SUPFAM" id="SSF53756">
    <property type="entry name" value="UDP-Glycosyltransferase/glycogen phosphorylase"/>
    <property type="match status" value="1"/>
</dbReference>
<dbReference type="EMBL" id="LCBU01000024">
    <property type="protein sequence ID" value="KKS17313.1"/>
    <property type="molecule type" value="Genomic_DNA"/>
</dbReference>
<feature type="domain" description="Glycosyl transferase family 1" evidence="2">
    <location>
        <begin position="181"/>
        <end position="320"/>
    </location>
</feature>
<sequence length="354" mass="39592">MKIAIDISQIVYGTGVSIYTRKLAESLLMIDRENEYVLFGGALRRRQEILKVFPDSRIFPIPPTACDILWNKLHMLPIEKLIGPVDVFHSSDWTEPPSSAFKVTTVHDLYPLKFPKLVHPKVLDTHRGKLRWVKKESKRIIVPSTSTKYDLTSLGFNEEIIRVIPEAPTLKRANDEKIAEVKKKYQIREDYLISIGVTQLKNTKRIISAFHLATAGKELKLILVGRPANVKIEPERNVRILGHVPQDDLEALLSGSRGLVFASLYEGYGIPILDAFACGVPVVTSGVGSMPEVAGDAAEFVDPNSTNSIAEGIARIVRGAKALTEKGTRRVKDFSWEKTAKMTLDVYNEAKNYK</sequence>
<organism evidence="4 5">
    <name type="scientific">Candidatus Woesebacteria bacterium GW2011_GWA1_41_7</name>
    <dbReference type="NCBI Taxonomy" id="1618556"/>
    <lineage>
        <taxon>Bacteria</taxon>
        <taxon>Candidatus Woeseibacteriota</taxon>
    </lineage>
</organism>
<dbReference type="Gene3D" id="3.40.50.2000">
    <property type="entry name" value="Glycogen Phosphorylase B"/>
    <property type="match status" value="2"/>
</dbReference>
<protein>
    <submittedName>
        <fullName evidence="4">Glycosyl transferase group 1</fullName>
    </submittedName>
</protein>
<dbReference type="InterPro" id="IPR028098">
    <property type="entry name" value="Glyco_trans_4-like_N"/>
</dbReference>
<evidence type="ECO:0000313" key="5">
    <source>
        <dbReference type="Proteomes" id="UP000033969"/>
    </source>
</evidence>
<dbReference type="CDD" id="cd03809">
    <property type="entry name" value="GT4_MtfB-like"/>
    <property type="match status" value="1"/>
</dbReference>
<name>A0A0G0ZW61_9BACT</name>
<dbReference type="Proteomes" id="UP000033969">
    <property type="component" value="Unassembled WGS sequence"/>
</dbReference>
<evidence type="ECO:0000259" key="2">
    <source>
        <dbReference type="Pfam" id="PF00534"/>
    </source>
</evidence>
<dbReference type="GO" id="GO:0016757">
    <property type="term" value="F:glycosyltransferase activity"/>
    <property type="evidence" value="ECO:0007669"/>
    <property type="project" value="InterPro"/>
</dbReference>
<comment type="caution">
    <text evidence="4">The sequence shown here is derived from an EMBL/GenBank/DDBJ whole genome shotgun (WGS) entry which is preliminary data.</text>
</comment>
<evidence type="ECO:0000256" key="1">
    <source>
        <dbReference type="ARBA" id="ARBA00022679"/>
    </source>
</evidence>
<gene>
    <name evidence="4" type="ORF">UU74_C0024G0007</name>
</gene>